<accession>A0A368LHQ6</accession>
<dbReference type="InterPro" id="IPR000010">
    <property type="entry name" value="Cystatin_dom"/>
</dbReference>
<gene>
    <name evidence="2" type="ORF">CIK83_12255</name>
</gene>
<dbReference type="CDD" id="cd00042">
    <property type="entry name" value="CY"/>
    <property type="match status" value="1"/>
</dbReference>
<comment type="caution">
    <text evidence="2">The sequence shown here is derived from an EMBL/GenBank/DDBJ whole genome shotgun (WGS) entry which is preliminary data.</text>
</comment>
<keyword evidence="3" id="KW-1185">Reference proteome</keyword>
<dbReference type="PROSITE" id="PS51257">
    <property type="entry name" value="PROKAR_LIPOPROTEIN"/>
    <property type="match status" value="1"/>
</dbReference>
<dbReference type="GO" id="GO:0004869">
    <property type="term" value="F:cysteine-type endopeptidase inhibitor activity"/>
    <property type="evidence" value="ECO:0007669"/>
    <property type="project" value="InterPro"/>
</dbReference>
<dbReference type="Gene3D" id="3.10.450.10">
    <property type="match status" value="1"/>
</dbReference>
<dbReference type="OrthoDB" id="6196402at2"/>
<organism evidence="2 3">
    <name type="scientific">Vibrio casei</name>
    <dbReference type="NCBI Taxonomy" id="673372"/>
    <lineage>
        <taxon>Bacteria</taxon>
        <taxon>Pseudomonadati</taxon>
        <taxon>Pseudomonadota</taxon>
        <taxon>Gammaproteobacteria</taxon>
        <taxon>Vibrionales</taxon>
        <taxon>Vibrionaceae</taxon>
        <taxon>Vibrio</taxon>
    </lineage>
</organism>
<dbReference type="EMBL" id="QPGL01000002">
    <property type="protein sequence ID" value="RCS70228.1"/>
    <property type="molecule type" value="Genomic_DNA"/>
</dbReference>
<proteinExistence type="predicted"/>
<dbReference type="Pfam" id="PF00031">
    <property type="entry name" value="Cystatin"/>
    <property type="match status" value="1"/>
</dbReference>
<dbReference type="AlphaFoldDB" id="A0A368LHQ6"/>
<name>A0A368LHQ6_9VIBR</name>
<sequence>MELDMYKKLFVITTGALALMACSSSPETKNTAETSTASTQEAVCEPVKAMPGSWQQADITPEAKQAAVLATASMEGGYSLKEIQSVQQQVVAGMNYKVNFTIEDGDAYSTIVFRNLKGEYKLVSVQPQILVDECNP</sequence>
<protein>
    <submittedName>
        <fullName evidence="2">Cystatin</fullName>
    </submittedName>
</protein>
<feature type="domain" description="Cystatin" evidence="1">
    <location>
        <begin position="78"/>
        <end position="118"/>
    </location>
</feature>
<dbReference type="SUPFAM" id="SSF54403">
    <property type="entry name" value="Cystatin/monellin"/>
    <property type="match status" value="1"/>
</dbReference>
<reference evidence="2 3" key="1">
    <citation type="journal article" date="2017" name="Elife">
        <title>Extensive horizontal gene transfer in cheese-associated bacteria.</title>
        <authorList>
            <person name="Bonham K.S."/>
            <person name="Wolfe B.E."/>
            <person name="Dutton R.J."/>
        </authorList>
    </citation>
    <scope>NUCLEOTIDE SEQUENCE [LARGE SCALE GENOMIC DNA]</scope>
    <source>
        <strain evidence="2 3">JB196</strain>
    </source>
</reference>
<evidence type="ECO:0000313" key="3">
    <source>
        <dbReference type="Proteomes" id="UP000252479"/>
    </source>
</evidence>
<evidence type="ECO:0000259" key="1">
    <source>
        <dbReference type="Pfam" id="PF00031"/>
    </source>
</evidence>
<evidence type="ECO:0000313" key="2">
    <source>
        <dbReference type="EMBL" id="RCS70228.1"/>
    </source>
</evidence>
<dbReference type="Proteomes" id="UP000252479">
    <property type="component" value="Unassembled WGS sequence"/>
</dbReference>
<dbReference type="InterPro" id="IPR046350">
    <property type="entry name" value="Cystatin_sf"/>
</dbReference>